<dbReference type="InterPro" id="IPR012337">
    <property type="entry name" value="RNaseH-like_sf"/>
</dbReference>
<evidence type="ECO:0000259" key="1">
    <source>
        <dbReference type="PROSITE" id="PS50994"/>
    </source>
</evidence>
<dbReference type="Gene3D" id="3.30.420.10">
    <property type="entry name" value="Ribonuclease H-like superfamily/Ribonuclease H"/>
    <property type="match status" value="1"/>
</dbReference>
<evidence type="ECO:0000313" key="3">
    <source>
        <dbReference type="Proteomes" id="UP001235939"/>
    </source>
</evidence>
<protein>
    <recommendedName>
        <fullName evidence="1">Integrase catalytic domain-containing protein</fullName>
    </recommendedName>
</protein>
<dbReference type="InterPro" id="IPR001584">
    <property type="entry name" value="Integrase_cat-core"/>
</dbReference>
<dbReference type="PROSITE" id="PS50994">
    <property type="entry name" value="INTEGRASE"/>
    <property type="match status" value="1"/>
</dbReference>
<gene>
    <name evidence="2" type="ORF">LAZ67_12001946</name>
</gene>
<dbReference type="Proteomes" id="UP001235939">
    <property type="component" value="Chromosome 12"/>
</dbReference>
<dbReference type="InterPro" id="IPR036397">
    <property type="entry name" value="RNaseH_sf"/>
</dbReference>
<reference evidence="2 3" key="1">
    <citation type="submission" date="2022-01" db="EMBL/GenBank/DDBJ databases">
        <title>A chromosomal length assembly of Cordylochernes scorpioides.</title>
        <authorList>
            <person name="Zeh D."/>
            <person name="Zeh J."/>
        </authorList>
    </citation>
    <scope>NUCLEOTIDE SEQUENCE [LARGE SCALE GENOMIC DNA]</scope>
    <source>
        <strain evidence="2">IN4F17</strain>
        <tissue evidence="2">Whole Body</tissue>
    </source>
</reference>
<sequence>MISQKYWIISCKAAVKRVLNQCITCFKHRSKVVTQILGELPLERVVPSRPFQRVGVDLAGPIITKPMLKRSKILFKTYSVLFICFTTKAIHLEVVSDLTAEAFIATLRRFTSRRGLPSDIFIDNATNLKLANSFVEFLLVFLGVKLPNSLKPLQLELNIQNFCAQRGIRRHFIPPSALYFGGLWKAGIKSVKSHLIKVTKSAILNFEELYTLFTQIEAILNSRLLFPLDSNFDSYEALTPSHF</sequence>
<dbReference type="PANTHER" id="PTHR47331">
    <property type="entry name" value="PHD-TYPE DOMAIN-CONTAINING PROTEIN"/>
    <property type="match status" value="1"/>
</dbReference>
<organism evidence="2 3">
    <name type="scientific">Cordylochernes scorpioides</name>
    <dbReference type="NCBI Taxonomy" id="51811"/>
    <lineage>
        <taxon>Eukaryota</taxon>
        <taxon>Metazoa</taxon>
        <taxon>Ecdysozoa</taxon>
        <taxon>Arthropoda</taxon>
        <taxon>Chelicerata</taxon>
        <taxon>Arachnida</taxon>
        <taxon>Pseudoscorpiones</taxon>
        <taxon>Cheliferoidea</taxon>
        <taxon>Chernetidae</taxon>
        <taxon>Cordylochernes</taxon>
    </lineage>
</organism>
<dbReference type="EMBL" id="CP092874">
    <property type="protein sequence ID" value="UYV74976.1"/>
    <property type="molecule type" value="Genomic_DNA"/>
</dbReference>
<proteinExistence type="predicted"/>
<feature type="domain" description="Integrase catalytic" evidence="1">
    <location>
        <begin position="46"/>
        <end position="243"/>
    </location>
</feature>
<evidence type="ECO:0000313" key="2">
    <source>
        <dbReference type="EMBL" id="UYV74976.1"/>
    </source>
</evidence>
<accession>A0ABY6L1G3</accession>
<dbReference type="SUPFAM" id="SSF53098">
    <property type="entry name" value="Ribonuclease H-like"/>
    <property type="match status" value="1"/>
</dbReference>
<name>A0ABY6L1G3_9ARAC</name>
<keyword evidence="3" id="KW-1185">Reference proteome</keyword>